<evidence type="ECO:0000256" key="1">
    <source>
        <dbReference type="ARBA" id="ARBA00007215"/>
    </source>
</evidence>
<dbReference type="InterPro" id="IPR013922">
    <property type="entry name" value="Cyclin_PHO80-like"/>
</dbReference>
<keyword evidence="3" id="KW-0131">Cell cycle</keyword>
<dbReference type="GO" id="GO:0051301">
    <property type="term" value="P:cell division"/>
    <property type="evidence" value="ECO:0007669"/>
    <property type="project" value="UniProtKB-KW"/>
</dbReference>
<dbReference type="SUPFAM" id="SSF47954">
    <property type="entry name" value="Cyclin-like"/>
    <property type="match status" value="1"/>
</dbReference>
<evidence type="ECO:0000256" key="3">
    <source>
        <dbReference type="ARBA" id="ARBA00023306"/>
    </source>
</evidence>
<comment type="caution">
    <text evidence="5">The sequence shown here is derived from an EMBL/GenBank/DDBJ whole genome shotgun (WGS) entry which is preliminary data.</text>
</comment>
<feature type="region of interest" description="Disordered" evidence="4">
    <location>
        <begin position="531"/>
        <end position="582"/>
    </location>
</feature>
<feature type="compositionally biased region" description="Polar residues" evidence="4">
    <location>
        <begin position="190"/>
        <end position="201"/>
    </location>
</feature>
<evidence type="ECO:0008006" key="7">
    <source>
        <dbReference type="Google" id="ProtNLM"/>
    </source>
</evidence>
<dbReference type="PANTHER" id="PTHR15615">
    <property type="match status" value="1"/>
</dbReference>
<dbReference type="GO" id="GO:0000307">
    <property type="term" value="C:cyclin-dependent protein kinase holoenzyme complex"/>
    <property type="evidence" value="ECO:0007669"/>
    <property type="project" value="TreeGrafter"/>
</dbReference>
<sequence length="582" mass="63158">MDLVDTYHVPAPWDNPKYCSNEPSKSQFSTYPTFDLGRISSRHHEDDTISSSGSDSSDQSEAFSQLSDGTDLTDITEPDRESSVASSAPGLDAQQSLALSKAEADQIIQAKLAALDRKSEDRHGLKHGAYASNVPVGHHRSALSLVDSINQTRSQRFPVPCAAKAPTEWDTKTPHPRRSAPAVQCKPPSLQRSGLSHSWSPPSLVREDERRKVMVEQLVETASELIAALWPASVSLPGGSQGSVISLPFFVRETLRRSRTSYNSLQVALYYIVKLKAKGKLPTCDLGKDQSKESQALRAMQCGRRMLLTSLILASKYLQDRNFSARAWSKISGLPVDEISSNELAVLQALDWKLHVSEGDFTSWSTVVHKSTEALRTKGSCRTLWQQVIQLYRAGASLEALALSSRPNEQHVRRASQPCSVAAYLPSPASSMDSVQRAAGIADSFEAMPSFATQRAEFTQGMLATPSCSPPGALGVFSSGLPPPAPRLGTNLSTPCFTPLSASSASTPAAFTGGRRTSGAWREHDRISGWTESRMLSPQSLSYSSDEEAVVKTTAGSKRRASEADTDEQTSKSSPPKICRLY</sequence>
<dbReference type="PANTHER" id="PTHR15615:SF36">
    <property type="entry name" value="PHO85 CYCLIN-5"/>
    <property type="match status" value="1"/>
</dbReference>
<proteinExistence type="inferred from homology"/>
<dbReference type="GO" id="GO:0019901">
    <property type="term" value="F:protein kinase binding"/>
    <property type="evidence" value="ECO:0007669"/>
    <property type="project" value="InterPro"/>
</dbReference>
<dbReference type="Proteomes" id="UP000327013">
    <property type="component" value="Unassembled WGS sequence"/>
</dbReference>
<dbReference type="Gene3D" id="1.10.472.10">
    <property type="entry name" value="Cyclin-like"/>
    <property type="match status" value="1"/>
</dbReference>
<evidence type="ECO:0000256" key="2">
    <source>
        <dbReference type="ARBA" id="ARBA00022618"/>
    </source>
</evidence>
<reference evidence="5 6" key="1">
    <citation type="submission" date="2019-06" db="EMBL/GenBank/DDBJ databases">
        <title>A chromosomal-level reference genome of Carpinus fangiana (Coryloideae, Betulaceae).</title>
        <authorList>
            <person name="Yang X."/>
            <person name="Wang Z."/>
            <person name="Zhang L."/>
            <person name="Hao G."/>
            <person name="Liu J."/>
            <person name="Yang Y."/>
        </authorList>
    </citation>
    <scope>NUCLEOTIDE SEQUENCE [LARGE SCALE GENOMIC DNA]</scope>
    <source>
        <strain evidence="5">Cfa_2016G</strain>
        <tissue evidence="5">Leaf</tissue>
    </source>
</reference>
<dbReference type="OrthoDB" id="514375at2759"/>
<keyword evidence="2" id="KW-0132">Cell division</keyword>
<feature type="compositionally biased region" description="Low complexity" evidence="4">
    <location>
        <begin position="49"/>
        <end position="64"/>
    </location>
</feature>
<feature type="compositionally biased region" description="Polar residues" evidence="4">
    <location>
        <begin position="21"/>
        <end position="32"/>
    </location>
</feature>
<evidence type="ECO:0000313" key="5">
    <source>
        <dbReference type="EMBL" id="KAB8336785.1"/>
    </source>
</evidence>
<dbReference type="EMBL" id="VIBQ01000009">
    <property type="protein sequence ID" value="KAB8336785.1"/>
    <property type="molecule type" value="Genomic_DNA"/>
</dbReference>
<feature type="region of interest" description="Disordered" evidence="4">
    <location>
        <begin position="157"/>
        <end position="203"/>
    </location>
</feature>
<evidence type="ECO:0000313" key="6">
    <source>
        <dbReference type="Proteomes" id="UP000327013"/>
    </source>
</evidence>
<evidence type="ECO:0000256" key="4">
    <source>
        <dbReference type="SAM" id="MobiDB-lite"/>
    </source>
</evidence>
<feature type="region of interest" description="Disordered" evidence="4">
    <location>
        <begin position="1"/>
        <end position="90"/>
    </location>
</feature>
<protein>
    <recommendedName>
        <fullName evidence="7">Cyclin N-terminal domain-containing protein</fullName>
    </recommendedName>
</protein>
<feature type="compositionally biased region" description="Polar residues" evidence="4">
    <location>
        <begin position="531"/>
        <end position="544"/>
    </location>
</feature>
<dbReference type="GO" id="GO:0016538">
    <property type="term" value="F:cyclin-dependent protein serine/threonine kinase regulator activity"/>
    <property type="evidence" value="ECO:0007669"/>
    <property type="project" value="TreeGrafter"/>
</dbReference>
<gene>
    <name evidence="5" type="ORF">FH972_021094</name>
</gene>
<keyword evidence="6" id="KW-1185">Reference proteome</keyword>
<dbReference type="AlphaFoldDB" id="A0A5N6KNX2"/>
<comment type="similarity">
    <text evidence="1">Belongs to the cyclin family. Cyclin U/P subfamily.</text>
</comment>
<name>A0A5N6KNX2_9ROSI</name>
<feature type="region of interest" description="Disordered" evidence="4">
    <location>
        <begin position="504"/>
        <end position="523"/>
    </location>
</feature>
<organism evidence="5 6">
    <name type="scientific">Carpinus fangiana</name>
    <dbReference type="NCBI Taxonomy" id="176857"/>
    <lineage>
        <taxon>Eukaryota</taxon>
        <taxon>Viridiplantae</taxon>
        <taxon>Streptophyta</taxon>
        <taxon>Embryophyta</taxon>
        <taxon>Tracheophyta</taxon>
        <taxon>Spermatophyta</taxon>
        <taxon>Magnoliopsida</taxon>
        <taxon>eudicotyledons</taxon>
        <taxon>Gunneridae</taxon>
        <taxon>Pentapetalae</taxon>
        <taxon>rosids</taxon>
        <taxon>fabids</taxon>
        <taxon>Fagales</taxon>
        <taxon>Betulaceae</taxon>
        <taxon>Carpinus</taxon>
    </lineage>
</organism>
<dbReference type="GO" id="GO:0005634">
    <property type="term" value="C:nucleus"/>
    <property type="evidence" value="ECO:0007669"/>
    <property type="project" value="TreeGrafter"/>
</dbReference>
<dbReference type="CDD" id="cd20557">
    <property type="entry name" value="CYCLIN_ScPCL1-like"/>
    <property type="match status" value="1"/>
</dbReference>
<accession>A0A5N6KNX2</accession>
<dbReference type="InterPro" id="IPR036915">
    <property type="entry name" value="Cyclin-like_sf"/>
</dbReference>